<evidence type="ECO:0000256" key="2">
    <source>
        <dbReference type="SAM" id="Phobius"/>
    </source>
</evidence>
<keyword evidence="2" id="KW-0812">Transmembrane</keyword>
<sequence length="324" mass="37163">MIVIGIFIFILLFICLAIVLFSIFGKKQPKLLIENIPDQLGLLENVPKNILIEKLNSSLEDEYITHVKNRFLKENPNCTEADFEWRLFELKRYFMLAKILKKVPMFSEEVDEVWHSMILFTKDYEQFSNRFYGNMLHHYPNTSQAPAPQDRAFFDWIFSQLFSITEFSWKSWGDFFKEPLDKKTLAEFRTMSKEDLIHKYFKNNEENTAIITYLIEQMKLQLGEAESRYQKDQKGDFSKQRTFGDMTGLSLVMVFYSTFYFDEYWDHAKEFTYATVSSNTSGCSSAVFCGVGSDDSGHHSGGGHDGGGDSGGSSCSSCGGGCSS</sequence>
<dbReference type="EMBL" id="JAUSTZ010000001">
    <property type="protein sequence ID" value="MDQ0223828.1"/>
    <property type="molecule type" value="Genomic_DNA"/>
</dbReference>
<evidence type="ECO:0000256" key="1">
    <source>
        <dbReference type="SAM" id="MobiDB-lite"/>
    </source>
</evidence>
<evidence type="ECO:0000313" key="4">
    <source>
        <dbReference type="Proteomes" id="UP001232245"/>
    </source>
</evidence>
<comment type="caution">
    <text evidence="3">The sequence shown here is derived from an EMBL/GenBank/DDBJ whole genome shotgun (WGS) entry which is preliminary data.</text>
</comment>
<gene>
    <name evidence="3" type="ORF">J2S02_000150</name>
</gene>
<organism evidence="3 4">
    <name type="scientific">Metabacillus niabensis</name>
    <dbReference type="NCBI Taxonomy" id="324854"/>
    <lineage>
        <taxon>Bacteria</taxon>
        <taxon>Bacillati</taxon>
        <taxon>Bacillota</taxon>
        <taxon>Bacilli</taxon>
        <taxon>Bacillales</taxon>
        <taxon>Bacillaceae</taxon>
        <taxon>Metabacillus</taxon>
    </lineage>
</organism>
<protein>
    <recommendedName>
        <fullName evidence="5">DUF2207 domain-containing protein</fullName>
    </recommendedName>
</protein>
<evidence type="ECO:0000313" key="3">
    <source>
        <dbReference type="EMBL" id="MDQ0223828.1"/>
    </source>
</evidence>
<feature type="transmembrane region" description="Helical" evidence="2">
    <location>
        <begin position="6"/>
        <end position="24"/>
    </location>
</feature>
<keyword evidence="2" id="KW-0472">Membrane</keyword>
<dbReference type="RefSeq" id="WP_145580762.1">
    <property type="nucleotide sequence ID" value="NZ_JAUSTZ010000001.1"/>
</dbReference>
<evidence type="ECO:0008006" key="5">
    <source>
        <dbReference type="Google" id="ProtNLM"/>
    </source>
</evidence>
<dbReference type="Proteomes" id="UP001232245">
    <property type="component" value="Unassembled WGS sequence"/>
</dbReference>
<proteinExistence type="predicted"/>
<keyword evidence="4" id="KW-1185">Reference proteome</keyword>
<reference evidence="3 4" key="1">
    <citation type="submission" date="2023-07" db="EMBL/GenBank/DDBJ databases">
        <title>Genomic Encyclopedia of Type Strains, Phase IV (KMG-IV): sequencing the most valuable type-strain genomes for metagenomic binning, comparative biology and taxonomic classification.</title>
        <authorList>
            <person name="Goeker M."/>
        </authorList>
    </citation>
    <scope>NUCLEOTIDE SEQUENCE [LARGE SCALE GENOMIC DNA]</scope>
    <source>
        <strain evidence="3 4">DSM 17723</strain>
    </source>
</reference>
<keyword evidence="2" id="KW-1133">Transmembrane helix</keyword>
<name>A0ABT9YV09_9BACI</name>
<feature type="compositionally biased region" description="Gly residues" evidence="1">
    <location>
        <begin position="299"/>
        <end position="311"/>
    </location>
</feature>
<feature type="region of interest" description="Disordered" evidence="1">
    <location>
        <begin position="299"/>
        <end position="324"/>
    </location>
</feature>
<accession>A0ABT9YV09</accession>